<gene>
    <name evidence="11" type="ORF">IFO71_16625</name>
</gene>
<dbReference type="InterPro" id="IPR004358">
    <property type="entry name" value="Sig_transdc_His_kin-like_C"/>
</dbReference>
<evidence type="ECO:0000256" key="4">
    <source>
        <dbReference type="ARBA" id="ARBA00022553"/>
    </source>
</evidence>
<evidence type="ECO:0000256" key="1">
    <source>
        <dbReference type="ARBA" id="ARBA00000085"/>
    </source>
</evidence>
<keyword evidence="8" id="KW-0812">Transmembrane</keyword>
<dbReference type="Gene3D" id="6.10.340.10">
    <property type="match status" value="1"/>
</dbReference>
<dbReference type="PANTHER" id="PTHR43065">
    <property type="entry name" value="SENSOR HISTIDINE KINASE"/>
    <property type="match status" value="1"/>
</dbReference>
<dbReference type="SMART" id="SM00387">
    <property type="entry name" value="HATPase_c"/>
    <property type="match status" value="1"/>
</dbReference>
<dbReference type="PROSITE" id="PS50885">
    <property type="entry name" value="HAMP"/>
    <property type="match status" value="1"/>
</dbReference>
<keyword evidence="8" id="KW-0472">Membrane</keyword>
<keyword evidence="5" id="KW-0808">Transferase</keyword>
<feature type="coiled-coil region" evidence="7">
    <location>
        <begin position="250"/>
        <end position="316"/>
    </location>
</feature>
<dbReference type="EMBL" id="JACYTR010000049">
    <property type="protein sequence ID" value="MBD8527369.1"/>
    <property type="molecule type" value="Genomic_DNA"/>
</dbReference>
<dbReference type="InterPro" id="IPR036097">
    <property type="entry name" value="HisK_dim/P_sf"/>
</dbReference>
<dbReference type="GO" id="GO:0000155">
    <property type="term" value="F:phosphorelay sensor kinase activity"/>
    <property type="evidence" value="ECO:0007669"/>
    <property type="project" value="InterPro"/>
</dbReference>
<dbReference type="GO" id="GO:0016020">
    <property type="term" value="C:membrane"/>
    <property type="evidence" value="ECO:0007669"/>
    <property type="project" value="UniProtKB-SubCell"/>
</dbReference>
<dbReference type="Proteomes" id="UP000613768">
    <property type="component" value="Unassembled WGS sequence"/>
</dbReference>
<dbReference type="PROSITE" id="PS50109">
    <property type="entry name" value="HIS_KIN"/>
    <property type="match status" value="1"/>
</dbReference>
<dbReference type="InterPro" id="IPR033417">
    <property type="entry name" value="CHASE8"/>
</dbReference>
<dbReference type="InterPro" id="IPR036890">
    <property type="entry name" value="HATPase_C_sf"/>
</dbReference>
<evidence type="ECO:0000256" key="6">
    <source>
        <dbReference type="ARBA" id="ARBA00022777"/>
    </source>
</evidence>
<keyword evidence="4" id="KW-0597">Phosphoprotein</keyword>
<keyword evidence="8" id="KW-1133">Transmembrane helix</keyword>
<evidence type="ECO:0000256" key="7">
    <source>
        <dbReference type="SAM" id="Coils"/>
    </source>
</evidence>
<dbReference type="InterPro" id="IPR005467">
    <property type="entry name" value="His_kinase_dom"/>
</dbReference>
<evidence type="ECO:0000256" key="3">
    <source>
        <dbReference type="ARBA" id="ARBA00012438"/>
    </source>
</evidence>
<proteinExistence type="predicted"/>
<keyword evidence="12" id="KW-1185">Reference proteome</keyword>
<dbReference type="EC" id="2.7.13.3" evidence="3"/>
<evidence type="ECO:0000256" key="8">
    <source>
        <dbReference type="SAM" id="Phobius"/>
    </source>
</evidence>
<dbReference type="InterPro" id="IPR003660">
    <property type="entry name" value="HAMP_dom"/>
</dbReference>
<dbReference type="InterPro" id="IPR003594">
    <property type="entry name" value="HATPase_dom"/>
</dbReference>
<comment type="subcellular location">
    <subcellularLocation>
        <location evidence="2">Membrane</location>
    </subcellularLocation>
</comment>
<evidence type="ECO:0000256" key="5">
    <source>
        <dbReference type="ARBA" id="ARBA00022679"/>
    </source>
</evidence>
<reference evidence="11 12" key="1">
    <citation type="submission" date="2020-09" db="EMBL/GenBank/DDBJ databases">
        <title>Pseudoxanthomonas sp. CAU 1598 isolated from sand of Yaerae Beach.</title>
        <authorList>
            <person name="Kim W."/>
        </authorList>
    </citation>
    <scope>NUCLEOTIDE SEQUENCE [LARGE SCALE GENOMIC DNA]</scope>
    <source>
        <strain evidence="11 12">CAU 1598</strain>
    </source>
</reference>
<dbReference type="CDD" id="cd06225">
    <property type="entry name" value="HAMP"/>
    <property type="match status" value="1"/>
</dbReference>
<dbReference type="Gene3D" id="3.30.565.10">
    <property type="entry name" value="Histidine kinase-like ATPase, C-terminal domain"/>
    <property type="match status" value="1"/>
</dbReference>
<evidence type="ECO:0000259" key="9">
    <source>
        <dbReference type="PROSITE" id="PS50109"/>
    </source>
</evidence>
<evidence type="ECO:0000259" key="10">
    <source>
        <dbReference type="PROSITE" id="PS50885"/>
    </source>
</evidence>
<name>A0AAW3ZS19_9GAMM</name>
<dbReference type="Pfam" id="PF02518">
    <property type="entry name" value="HATPase_c"/>
    <property type="match status" value="1"/>
</dbReference>
<dbReference type="PRINTS" id="PR00344">
    <property type="entry name" value="BCTRLSENSOR"/>
</dbReference>
<sequence>MSSVRPIASKPELEQTALAETRRGWRRAFAKLSFRTKLLLISTAISLFCLLLASFALATNEYLSLRSLAVSRSLALADVIAANSEAALSFEDQQAARDLLANLRHDSTIDQARLLVNRDDGWLGFADYSRPGAQLQQVELAALKDAAFALDKLHVLRPVMQDGRTIGGIYLQVRLDQIDALLLRFATVTLVLAILTLCLAWLLARRLQGVITAQVTELIDTTQSVRAEKNYSLRSRVLAEDELGELAHGVNAMLAEVESHDRAREKVEHEIRELNEQLESKVRFRTQDLAASNLDLKEAVETLRCTQKQLVESEKMAALGGLVAGVAHEINTPIGICVTVASHLNERLEHLNEAYRRGIRKSELERFVEDSTQAVTMISANLSRAADLVRSFKRVAVDQGSEDRRRFNLASYVAESLIALGPRLKQRFKPVQVELRIEDDLQIDSYPGVFAQIITNLVINALLHAWPEDEGGRILIAARRLGAEVELVVEDDGCGMEEDIRSRVFEPFFTTKRGSGGSGLGLHITFNQVTRQLGGSINCESRPQAGARFVLRFPASSPAAREAGDASRSA</sequence>
<comment type="caution">
    <text evidence="11">The sequence shown here is derived from an EMBL/GenBank/DDBJ whole genome shotgun (WGS) entry which is preliminary data.</text>
</comment>
<feature type="domain" description="HAMP" evidence="10">
    <location>
        <begin position="209"/>
        <end position="262"/>
    </location>
</feature>
<dbReference type="SMART" id="SM00304">
    <property type="entry name" value="HAMP"/>
    <property type="match status" value="1"/>
</dbReference>
<dbReference type="Gene3D" id="1.10.287.130">
    <property type="match status" value="1"/>
</dbReference>
<dbReference type="SUPFAM" id="SSF47384">
    <property type="entry name" value="Homodimeric domain of signal transducing histidine kinase"/>
    <property type="match status" value="1"/>
</dbReference>
<feature type="transmembrane region" description="Helical" evidence="8">
    <location>
        <begin position="181"/>
        <end position="204"/>
    </location>
</feature>
<evidence type="ECO:0000256" key="2">
    <source>
        <dbReference type="ARBA" id="ARBA00004370"/>
    </source>
</evidence>
<accession>A0AAW3ZS19</accession>
<protein>
    <recommendedName>
        <fullName evidence="3">histidine kinase</fullName>
        <ecNumber evidence="3">2.7.13.3</ecNumber>
    </recommendedName>
</protein>
<feature type="transmembrane region" description="Helical" evidence="8">
    <location>
        <begin position="38"/>
        <end position="58"/>
    </location>
</feature>
<dbReference type="AlphaFoldDB" id="A0AAW3ZS19"/>
<dbReference type="RefSeq" id="WP_192030790.1">
    <property type="nucleotide sequence ID" value="NZ_JACYTR010000049.1"/>
</dbReference>
<dbReference type="SUPFAM" id="SSF55874">
    <property type="entry name" value="ATPase domain of HSP90 chaperone/DNA topoisomerase II/histidine kinase"/>
    <property type="match status" value="1"/>
</dbReference>
<feature type="domain" description="Histidine kinase" evidence="9">
    <location>
        <begin position="325"/>
        <end position="557"/>
    </location>
</feature>
<comment type="catalytic activity">
    <reaction evidence="1">
        <text>ATP + protein L-histidine = ADP + protein N-phospho-L-histidine.</text>
        <dbReference type="EC" id="2.7.13.3"/>
    </reaction>
</comment>
<keyword evidence="6" id="KW-0418">Kinase</keyword>
<evidence type="ECO:0000313" key="12">
    <source>
        <dbReference type="Proteomes" id="UP000613768"/>
    </source>
</evidence>
<keyword evidence="7" id="KW-0175">Coiled coil</keyword>
<evidence type="ECO:0000313" key="11">
    <source>
        <dbReference type="EMBL" id="MBD8527369.1"/>
    </source>
</evidence>
<dbReference type="Pfam" id="PF17152">
    <property type="entry name" value="CHASE8"/>
    <property type="match status" value="1"/>
</dbReference>
<organism evidence="11 12">
    <name type="scientific">Pseudomarimonas arenosa</name>
    <dbReference type="NCBI Taxonomy" id="2774145"/>
    <lineage>
        <taxon>Bacteria</taxon>
        <taxon>Pseudomonadati</taxon>
        <taxon>Pseudomonadota</taxon>
        <taxon>Gammaproteobacteria</taxon>
        <taxon>Lysobacterales</taxon>
        <taxon>Lysobacteraceae</taxon>
        <taxon>Pseudomarimonas</taxon>
    </lineage>
</organism>